<protein>
    <submittedName>
        <fullName evidence="2">Uncharacterized protein YpmB</fullName>
    </submittedName>
</protein>
<dbReference type="Gene3D" id="3.10.450.40">
    <property type="match status" value="2"/>
</dbReference>
<dbReference type="Pfam" id="PF17881">
    <property type="entry name" value="TseB"/>
    <property type="match status" value="1"/>
</dbReference>
<dbReference type="InterPro" id="IPR046350">
    <property type="entry name" value="Cystatin_sf"/>
</dbReference>
<comment type="caution">
    <text evidence="2">The sequence shown here is derived from an EMBL/GenBank/DDBJ whole genome shotgun (WGS) entry which is preliminary data.</text>
</comment>
<organism evidence="2 3">
    <name type="scientific">Siminovitchia thermophila</name>
    <dbReference type="NCBI Taxonomy" id="1245522"/>
    <lineage>
        <taxon>Bacteria</taxon>
        <taxon>Bacillati</taxon>
        <taxon>Bacillota</taxon>
        <taxon>Bacilli</taxon>
        <taxon>Bacillales</taxon>
        <taxon>Bacillaceae</taxon>
        <taxon>Siminovitchia</taxon>
    </lineage>
</organism>
<dbReference type="SUPFAM" id="SSF54403">
    <property type="entry name" value="Cystatin/monellin"/>
    <property type="match status" value="2"/>
</dbReference>
<reference evidence="2 3" key="1">
    <citation type="submission" date="2021-01" db="EMBL/GenBank/DDBJ databases">
        <title>Genomic Encyclopedia of Type Strains, Phase IV (KMG-IV): sequencing the most valuable type-strain genomes for metagenomic binning, comparative biology and taxonomic classification.</title>
        <authorList>
            <person name="Goeker M."/>
        </authorList>
    </citation>
    <scope>NUCLEOTIDE SEQUENCE [LARGE SCALE GENOMIC DNA]</scope>
    <source>
        <strain evidence="2 3">DSM 105453</strain>
    </source>
</reference>
<gene>
    <name evidence="2" type="ORF">JOC94_000576</name>
</gene>
<dbReference type="EMBL" id="JAFBFH010000003">
    <property type="protein sequence ID" value="MBM7713607.1"/>
    <property type="molecule type" value="Genomic_DNA"/>
</dbReference>
<keyword evidence="3" id="KW-1185">Reference proteome</keyword>
<accession>A0ABS2R1V0</accession>
<feature type="domain" description="Cell wall elongation regulator TseB-like" evidence="1">
    <location>
        <begin position="36"/>
        <end position="80"/>
    </location>
</feature>
<dbReference type="InterPro" id="IPR041401">
    <property type="entry name" value="TseB-like_dom"/>
</dbReference>
<dbReference type="Proteomes" id="UP000823485">
    <property type="component" value="Unassembled WGS sequence"/>
</dbReference>
<evidence type="ECO:0000259" key="1">
    <source>
        <dbReference type="Pfam" id="PF17881"/>
    </source>
</evidence>
<sequence length="158" mass="18648">MYKWLIIIFSVLLLLAGAGGYIYTKAMDPVKQARKEAEQRINADEKLKKIDDFYLYNGSQTYYVLIGEEKKGEQVVFWIPEKKDEKTISKKLADGISKQEAIDMLVKEKQPKEILGVRLGMEKQLPVWELSYLDNQSRLNYYYIHFDTGKWWRNIENL</sequence>
<name>A0ABS2R1V0_9BACI</name>
<dbReference type="RefSeq" id="WP_077113336.1">
    <property type="nucleotide sequence ID" value="NZ_JAFBFH010000003.1"/>
</dbReference>
<proteinExistence type="predicted"/>
<evidence type="ECO:0000313" key="3">
    <source>
        <dbReference type="Proteomes" id="UP000823485"/>
    </source>
</evidence>
<evidence type="ECO:0000313" key="2">
    <source>
        <dbReference type="EMBL" id="MBM7713607.1"/>
    </source>
</evidence>